<dbReference type="GO" id="GO:0032259">
    <property type="term" value="P:methylation"/>
    <property type="evidence" value="ECO:0007669"/>
    <property type="project" value="UniProtKB-KW"/>
</dbReference>
<proteinExistence type="predicted"/>
<evidence type="ECO:0000256" key="2">
    <source>
        <dbReference type="ARBA" id="ARBA00022679"/>
    </source>
</evidence>
<dbReference type="Pfam" id="PF02353">
    <property type="entry name" value="CMAS"/>
    <property type="match status" value="1"/>
</dbReference>
<comment type="caution">
    <text evidence="5">The sequence shown here is derived from an EMBL/GenBank/DDBJ whole genome shotgun (WGS) entry which is preliminary data.</text>
</comment>
<sequence>MTVANSHPSTDTNTAKAHWGKVATCYSVVDRFFPACGLFDLTEGIYNGNPKTPYEQAKANQLDYLLDQVRCEPGRRVLDLGCGYGTLLERIRQRDAKGVGITISTEQVRCCRQKNLDVHLLDYRAIPGEWDRTFDGVIANGSIEHFVQPTDAVAGRTDDIYHHLFAKVHRLIDLNSTERWFATTTIHVVRKPADPLDLLRNPFTFRWGSDNFHWGILERGWGGYYPEVGQLRRCAKGYFDLIEEVDGTEDYQLTSEEWVRQVRRAMLSLRVVKIAFRSLPVLVRSPLQFLTLILSLLLSESWNWQFRPPNAPTQLLRQTWAYRDRL</sequence>
<keyword evidence="4" id="KW-0443">Lipid metabolism</keyword>
<keyword evidence="2" id="KW-0808">Transferase</keyword>
<dbReference type="InterPro" id="IPR050723">
    <property type="entry name" value="CFA/CMAS"/>
</dbReference>
<keyword evidence="3" id="KW-0949">S-adenosyl-L-methionine</keyword>
<protein>
    <recommendedName>
        <fullName evidence="6">Methyltransferase type 11 domain-containing protein</fullName>
    </recommendedName>
</protein>
<evidence type="ECO:0008006" key="6">
    <source>
        <dbReference type="Google" id="ProtNLM"/>
    </source>
</evidence>
<evidence type="ECO:0000313" key="5">
    <source>
        <dbReference type="EMBL" id="KKL64929.1"/>
    </source>
</evidence>
<name>A0A0F9DT72_9ZZZZ</name>
<dbReference type="EMBL" id="LAZR01027692">
    <property type="protein sequence ID" value="KKL64929.1"/>
    <property type="molecule type" value="Genomic_DNA"/>
</dbReference>
<dbReference type="AlphaFoldDB" id="A0A0F9DT72"/>
<dbReference type="GO" id="GO:0006629">
    <property type="term" value="P:lipid metabolic process"/>
    <property type="evidence" value="ECO:0007669"/>
    <property type="project" value="UniProtKB-KW"/>
</dbReference>
<organism evidence="5">
    <name type="scientific">marine sediment metagenome</name>
    <dbReference type="NCBI Taxonomy" id="412755"/>
    <lineage>
        <taxon>unclassified sequences</taxon>
        <taxon>metagenomes</taxon>
        <taxon>ecological metagenomes</taxon>
    </lineage>
</organism>
<dbReference type="SUPFAM" id="SSF53335">
    <property type="entry name" value="S-adenosyl-L-methionine-dependent methyltransferases"/>
    <property type="match status" value="1"/>
</dbReference>
<dbReference type="InterPro" id="IPR029063">
    <property type="entry name" value="SAM-dependent_MTases_sf"/>
</dbReference>
<dbReference type="CDD" id="cd02440">
    <property type="entry name" value="AdoMet_MTases"/>
    <property type="match status" value="1"/>
</dbReference>
<keyword evidence="1" id="KW-0489">Methyltransferase</keyword>
<dbReference type="PANTHER" id="PTHR43667:SF1">
    <property type="entry name" value="CYCLOPROPANE-FATTY-ACYL-PHOSPHOLIPID SYNTHASE"/>
    <property type="match status" value="1"/>
</dbReference>
<evidence type="ECO:0000256" key="3">
    <source>
        <dbReference type="ARBA" id="ARBA00022691"/>
    </source>
</evidence>
<dbReference type="GO" id="GO:0008168">
    <property type="term" value="F:methyltransferase activity"/>
    <property type="evidence" value="ECO:0007669"/>
    <property type="project" value="UniProtKB-KW"/>
</dbReference>
<accession>A0A0F9DT72</accession>
<gene>
    <name evidence="5" type="ORF">LCGC14_2160080</name>
</gene>
<evidence type="ECO:0000256" key="1">
    <source>
        <dbReference type="ARBA" id="ARBA00022603"/>
    </source>
</evidence>
<evidence type="ECO:0000256" key="4">
    <source>
        <dbReference type="ARBA" id="ARBA00023098"/>
    </source>
</evidence>
<reference evidence="5" key="1">
    <citation type="journal article" date="2015" name="Nature">
        <title>Complex archaea that bridge the gap between prokaryotes and eukaryotes.</title>
        <authorList>
            <person name="Spang A."/>
            <person name="Saw J.H."/>
            <person name="Jorgensen S.L."/>
            <person name="Zaremba-Niedzwiedzka K."/>
            <person name="Martijn J."/>
            <person name="Lind A.E."/>
            <person name="van Eijk R."/>
            <person name="Schleper C."/>
            <person name="Guy L."/>
            <person name="Ettema T.J."/>
        </authorList>
    </citation>
    <scope>NUCLEOTIDE SEQUENCE</scope>
</reference>
<dbReference type="Gene3D" id="3.40.50.150">
    <property type="entry name" value="Vaccinia Virus protein VP39"/>
    <property type="match status" value="1"/>
</dbReference>
<dbReference type="PANTHER" id="PTHR43667">
    <property type="entry name" value="CYCLOPROPANE-FATTY-ACYL-PHOSPHOLIPID SYNTHASE"/>
    <property type="match status" value="1"/>
</dbReference>